<protein>
    <submittedName>
        <fullName evidence="2">DUF2807 domain-containing protein</fullName>
    </submittedName>
</protein>
<dbReference type="AlphaFoldDB" id="A0A9X3MNX6"/>
<gene>
    <name evidence="2" type="ORF">OM076_07495</name>
</gene>
<dbReference type="PROSITE" id="PS51257">
    <property type="entry name" value="PROKAR_LIPOPROTEIN"/>
    <property type="match status" value="1"/>
</dbReference>
<evidence type="ECO:0000313" key="3">
    <source>
        <dbReference type="Proteomes" id="UP001149140"/>
    </source>
</evidence>
<dbReference type="RefSeq" id="WP_270038867.1">
    <property type="nucleotide sequence ID" value="NZ_JAPDOD010000004.1"/>
</dbReference>
<organism evidence="2 3">
    <name type="scientific">Solirubrobacter ginsenosidimutans</name>
    <dbReference type="NCBI Taxonomy" id="490573"/>
    <lineage>
        <taxon>Bacteria</taxon>
        <taxon>Bacillati</taxon>
        <taxon>Actinomycetota</taxon>
        <taxon>Thermoleophilia</taxon>
        <taxon>Solirubrobacterales</taxon>
        <taxon>Solirubrobacteraceae</taxon>
        <taxon>Solirubrobacter</taxon>
    </lineage>
</organism>
<evidence type="ECO:0000259" key="1">
    <source>
        <dbReference type="Pfam" id="PF10988"/>
    </source>
</evidence>
<feature type="domain" description="Putative auto-transporter adhesin head GIN" evidence="1">
    <location>
        <begin position="41"/>
        <end position="201"/>
    </location>
</feature>
<comment type="caution">
    <text evidence="2">The sequence shown here is derived from an EMBL/GenBank/DDBJ whole genome shotgun (WGS) entry which is preliminary data.</text>
</comment>
<dbReference type="InterPro" id="IPR021255">
    <property type="entry name" value="DUF2807"/>
</dbReference>
<sequence length="216" mass="22109">MSSPRRSVLLVPIAVGAVLLTGCALSDDGPMTSQNRDVAGFTRIDNQDSVDVRLHVGGPQRLQVRAGRKVIDDVRTDVRDGTLHLTFDHDSGIGGSNVVVEATVPKLTGIEASGSGDVDADGIDADALQVRSDGSADISLDGKAGRLALALDGSGDANATALTARDANVAVGGSGDARVRAESRLDAKVDGSGTIHYHGHPAVTKRVDGSGEVKPD</sequence>
<dbReference type="PANTHER" id="PTHR39200:SF1">
    <property type="entry name" value="AUTO-TRANSPORTER ADHESIN HEAD GIN DOMAIN-CONTAINING PROTEIN-RELATED"/>
    <property type="match status" value="1"/>
</dbReference>
<dbReference type="Gene3D" id="2.160.20.120">
    <property type="match status" value="1"/>
</dbReference>
<reference evidence="2" key="1">
    <citation type="submission" date="2022-10" db="EMBL/GenBank/DDBJ databases">
        <title>The WGS of Solirubrobacter ginsenosidimutans DSM 21036.</title>
        <authorList>
            <person name="Jiang Z."/>
        </authorList>
    </citation>
    <scope>NUCLEOTIDE SEQUENCE</scope>
    <source>
        <strain evidence="2">DSM 21036</strain>
    </source>
</reference>
<dbReference type="Pfam" id="PF10988">
    <property type="entry name" value="DUF2807"/>
    <property type="match status" value="1"/>
</dbReference>
<proteinExistence type="predicted"/>
<dbReference type="PANTHER" id="PTHR39200">
    <property type="entry name" value="HYPOTHETICAL EXPORTED PROTEIN"/>
    <property type="match status" value="1"/>
</dbReference>
<keyword evidence="3" id="KW-1185">Reference proteome</keyword>
<accession>A0A9X3MNX6</accession>
<dbReference type="EMBL" id="JAPDOD010000004">
    <property type="protein sequence ID" value="MDA0160101.1"/>
    <property type="molecule type" value="Genomic_DNA"/>
</dbReference>
<dbReference type="Proteomes" id="UP001149140">
    <property type="component" value="Unassembled WGS sequence"/>
</dbReference>
<name>A0A9X3MNX6_9ACTN</name>
<evidence type="ECO:0000313" key="2">
    <source>
        <dbReference type="EMBL" id="MDA0160101.1"/>
    </source>
</evidence>